<dbReference type="GO" id="GO:0005524">
    <property type="term" value="F:ATP binding"/>
    <property type="evidence" value="ECO:0007669"/>
    <property type="project" value="UniProtKB-KW"/>
</dbReference>
<reference evidence="7 8" key="1">
    <citation type="submission" date="2020-08" db="EMBL/GenBank/DDBJ databases">
        <title>Genomic Encyclopedia of Type Strains, Phase IV (KMG-IV): sequencing the most valuable type-strain genomes for metagenomic binning, comparative biology and taxonomic classification.</title>
        <authorList>
            <person name="Goeker M."/>
        </authorList>
    </citation>
    <scope>NUCLEOTIDE SEQUENCE [LARGE SCALE GENOMIC DNA]</scope>
    <source>
        <strain evidence="7 8">DSM 101015</strain>
    </source>
</reference>
<evidence type="ECO:0000313" key="7">
    <source>
        <dbReference type="EMBL" id="MBB4174601.1"/>
    </source>
</evidence>
<dbReference type="OrthoDB" id="9776822at2"/>
<dbReference type="Gene3D" id="3.40.1190.20">
    <property type="match status" value="1"/>
</dbReference>
<dbReference type="Proteomes" id="UP000565745">
    <property type="component" value="Unassembled WGS sequence"/>
</dbReference>
<dbReference type="CDD" id="cd01166">
    <property type="entry name" value="KdgK"/>
    <property type="match status" value="1"/>
</dbReference>
<evidence type="ECO:0000256" key="4">
    <source>
        <dbReference type="ARBA" id="ARBA00022777"/>
    </source>
</evidence>
<name>A0A7W6M976_9RHOB</name>
<keyword evidence="2" id="KW-0808">Transferase</keyword>
<organism evidence="7 8">
    <name type="scientific">Sulfitobacter noctilucicola</name>
    <dbReference type="NCBI Taxonomy" id="1342301"/>
    <lineage>
        <taxon>Bacteria</taxon>
        <taxon>Pseudomonadati</taxon>
        <taxon>Pseudomonadota</taxon>
        <taxon>Alphaproteobacteria</taxon>
        <taxon>Rhodobacterales</taxon>
        <taxon>Roseobacteraceae</taxon>
        <taxon>Sulfitobacter</taxon>
    </lineage>
</organism>
<accession>A0A7W6M976</accession>
<proteinExistence type="inferred from homology"/>
<keyword evidence="4 7" id="KW-0418">Kinase</keyword>
<dbReference type="PANTHER" id="PTHR43085">
    <property type="entry name" value="HEXOKINASE FAMILY MEMBER"/>
    <property type="match status" value="1"/>
</dbReference>
<keyword evidence="5" id="KW-0067">ATP-binding</keyword>
<keyword evidence="8" id="KW-1185">Reference proteome</keyword>
<sequence length="318" mass="33562">MAKNLKVVTIGEILVEFVSHTKDCGLSQVGDYSGPYPSGAPAIFLDQAARMGAPTEMIGGIGNDGFGRAVLDRLKGDGVGTKGVTVNADRTTGVAFVSYYTDGNRDFIFHMENTASDHFDVPEDAFDPANTILHVSAASLGNPRMRDMIVPTLRRIDDAGGKISCDPNARPELMRDEAVRDALQEAIDRSTYLMPSTSDLGFLFPDMSEDAAIEKLLASKAEVIVIKRGAHGATVVSGGERFDFTGHSVEEIDPTGAGDCFGGTFISLLAQGASLLDAGTQANAAGALAVTRRGPMEGNSSPAQIAKFLETQRSENVA</sequence>
<dbReference type="Pfam" id="PF00294">
    <property type="entry name" value="PfkB"/>
    <property type="match status" value="1"/>
</dbReference>
<evidence type="ECO:0000256" key="3">
    <source>
        <dbReference type="ARBA" id="ARBA00022741"/>
    </source>
</evidence>
<dbReference type="InterPro" id="IPR011611">
    <property type="entry name" value="PfkB_dom"/>
</dbReference>
<dbReference type="InterPro" id="IPR050306">
    <property type="entry name" value="PfkB_Carbo_kinase"/>
</dbReference>
<evidence type="ECO:0000313" key="8">
    <source>
        <dbReference type="Proteomes" id="UP000565745"/>
    </source>
</evidence>
<feature type="domain" description="Carbohydrate kinase PfkB" evidence="6">
    <location>
        <begin position="6"/>
        <end position="298"/>
    </location>
</feature>
<dbReference type="GO" id="GO:0016301">
    <property type="term" value="F:kinase activity"/>
    <property type="evidence" value="ECO:0007669"/>
    <property type="project" value="UniProtKB-KW"/>
</dbReference>
<dbReference type="SUPFAM" id="SSF53613">
    <property type="entry name" value="Ribokinase-like"/>
    <property type="match status" value="1"/>
</dbReference>
<comment type="caution">
    <text evidence="7">The sequence shown here is derived from an EMBL/GenBank/DDBJ whole genome shotgun (WGS) entry which is preliminary data.</text>
</comment>
<dbReference type="PANTHER" id="PTHR43085:SF1">
    <property type="entry name" value="PSEUDOURIDINE KINASE-RELATED"/>
    <property type="match status" value="1"/>
</dbReference>
<evidence type="ECO:0000256" key="1">
    <source>
        <dbReference type="ARBA" id="ARBA00010688"/>
    </source>
</evidence>
<dbReference type="RefSeq" id="WP_025056602.1">
    <property type="nucleotide sequence ID" value="NZ_JACIFU010000002.1"/>
</dbReference>
<dbReference type="EMBL" id="JACIFU010000002">
    <property type="protein sequence ID" value="MBB4174601.1"/>
    <property type="molecule type" value="Genomic_DNA"/>
</dbReference>
<dbReference type="InterPro" id="IPR029056">
    <property type="entry name" value="Ribokinase-like"/>
</dbReference>
<comment type="similarity">
    <text evidence="1">Belongs to the carbohydrate kinase PfkB family.</text>
</comment>
<evidence type="ECO:0000256" key="2">
    <source>
        <dbReference type="ARBA" id="ARBA00022679"/>
    </source>
</evidence>
<keyword evidence="3" id="KW-0547">Nucleotide-binding</keyword>
<evidence type="ECO:0000259" key="6">
    <source>
        <dbReference type="Pfam" id="PF00294"/>
    </source>
</evidence>
<gene>
    <name evidence="7" type="ORF">GGR93_002374</name>
</gene>
<dbReference type="AlphaFoldDB" id="A0A7W6M976"/>
<evidence type="ECO:0000256" key="5">
    <source>
        <dbReference type="ARBA" id="ARBA00022840"/>
    </source>
</evidence>
<protein>
    <submittedName>
        <fullName evidence="7">Sugar/nucleoside kinase (Ribokinase family)</fullName>
    </submittedName>
</protein>